<dbReference type="EMBL" id="BAABKE010000004">
    <property type="protein sequence ID" value="GAA5100204.1"/>
    <property type="molecule type" value="Genomic_DNA"/>
</dbReference>
<sequence length="147" mass="16176">MSQSSAKVYRAKSTITDKFQVEVTARDHTLYFDEPSPISNNAGMTPLEGLLGAIGACKSIVAKVTAKKMGIDYRSLEIIVEGDFDSRGYQGDPEFDIGFSDIRTIYQIDSDASEEKLKQLMEFVDTHCPAAATIKDSAPMKSTLKRL</sequence>
<evidence type="ECO:0000313" key="1">
    <source>
        <dbReference type="EMBL" id="GAA5100204.1"/>
    </source>
</evidence>
<dbReference type="InterPro" id="IPR052924">
    <property type="entry name" value="OsmC/Ohr_hydroprdx_reductase"/>
</dbReference>
<keyword evidence="2" id="KW-1185">Reference proteome</keyword>
<dbReference type="Pfam" id="PF02566">
    <property type="entry name" value="OsmC"/>
    <property type="match status" value="1"/>
</dbReference>
<evidence type="ECO:0008006" key="3">
    <source>
        <dbReference type="Google" id="ProtNLM"/>
    </source>
</evidence>
<evidence type="ECO:0000313" key="2">
    <source>
        <dbReference type="Proteomes" id="UP001500631"/>
    </source>
</evidence>
<organism evidence="1 2">
    <name type="scientific">Wohlfahrtiimonas larvae</name>
    <dbReference type="NCBI Taxonomy" id="1157986"/>
    <lineage>
        <taxon>Bacteria</taxon>
        <taxon>Pseudomonadati</taxon>
        <taxon>Pseudomonadota</taxon>
        <taxon>Gammaproteobacteria</taxon>
        <taxon>Cardiobacteriales</taxon>
        <taxon>Ignatzschineriaceae</taxon>
        <taxon>Wohlfahrtiimonas</taxon>
    </lineage>
</organism>
<proteinExistence type="predicted"/>
<dbReference type="PANTHER" id="PTHR35368">
    <property type="entry name" value="HYDROPEROXIDE REDUCTASE"/>
    <property type="match status" value="1"/>
</dbReference>
<comment type="caution">
    <text evidence="1">The sequence shown here is derived from an EMBL/GenBank/DDBJ whole genome shotgun (WGS) entry which is preliminary data.</text>
</comment>
<gene>
    <name evidence="1" type="ORF">GCM10023338_14670</name>
</gene>
<dbReference type="SUPFAM" id="SSF82784">
    <property type="entry name" value="OsmC-like"/>
    <property type="match status" value="1"/>
</dbReference>
<dbReference type="InterPro" id="IPR003718">
    <property type="entry name" value="OsmC/Ohr_fam"/>
</dbReference>
<accession>A0ABP9MQG7</accession>
<dbReference type="InterPro" id="IPR036102">
    <property type="entry name" value="OsmC/Ohrsf"/>
</dbReference>
<protein>
    <recommendedName>
        <fullName evidence="3">OsmC family peroxiredoxin</fullName>
    </recommendedName>
</protein>
<dbReference type="InterPro" id="IPR015946">
    <property type="entry name" value="KH_dom-like_a/b"/>
</dbReference>
<dbReference type="Gene3D" id="3.30.300.20">
    <property type="match status" value="1"/>
</dbReference>
<reference evidence="2" key="1">
    <citation type="journal article" date="2019" name="Int. J. Syst. Evol. Microbiol.">
        <title>The Global Catalogue of Microorganisms (GCM) 10K type strain sequencing project: providing services to taxonomists for standard genome sequencing and annotation.</title>
        <authorList>
            <consortium name="The Broad Institute Genomics Platform"/>
            <consortium name="The Broad Institute Genome Sequencing Center for Infectious Disease"/>
            <person name="Wu L."/>
            <person name="Ma J."/>
        </authorList>
    </citation>
    <scope>NUCLEOTIDE SEQUENCE [LARGE SCALE GENOMIC DNA]</scope>
    <source>
        <strain evidence="2">JCM 18424</strain>
    </source>
</reference>
<dbReference type="RefSeq" id="WP_077925549.1">
    <property type="nucleotide sequence ID" value="NZ_BAABKE010000004.1"/>
</dbReference>
<dbReference type="PANTHER" id="PTHR35368:SF1">
    <property type="entry name" value="HYDROPEROXIDE REDUCTASE"/>
    <property type="match status" value="1"/>
</dbReference>
<name>A0ABP9MQG7_9GAMM</name>
<dbReference type="Proteomes" id="UP001500631">
    <property type="component" value="Unassembled WGS sequence"/>
</dbReference>